<keyword evidence="2" id="KW-1185">Reference proteome</keyword>
<accession>A0A4T0WW63</accession>
<protein>
    <recommendedName>
        <fullName evidence="3">Processing of GAS1 and ALP protein 2</fullName>
    </recommendedName>
</protein>
<proteinExistence type="predicted"/>
<dbReference type="PANTHER" id="PTHR28199:SF1">
    <property type="entry name" value="PROCESSING OF GAS1 AND ALP PROTEIN 2"/>
    <property type="match status" value="1"/>
</dbReference>
<dbReference type="InterPro" id="IPR011431">
    <property type="entry name" value="Trafficking_Pga2"/>
</dbReference>
<evidence type="ECO:0000313" key="1">
    <source>
        <dbReference type="EMBL" id="TID15421.1"/>
    </source>
</evidence>
<dbReference type="GO" id="GO:0015031">
    <property type="term" value="P:protein transport"/>
    <property type="evidence" value="ECO:0007669"/>
    <property type="project" value="TreeGrafter"/>
</dbReference>
<organism evidence="1 2">
    <name type="scientific">Pichia inconspicua</name>
    <dbReference type="NCBI Taxonomy" id="52247"/>
    <lineage>
        <taxon>Eukaryota</taxon>
        <taxon>Fungi</taxon>
        <taxon>Dikarya</taxon>
        <taxon>Ascomycota</taxon>
        <taxon>Saccharomycotina</taxon>
        <taxon>Pichiomycetes</taxon>
        <taxon>Pichiales</taxon>
        <taxon>Pichiaceae</taxon>
        <taxon>Pichia</taxon>
    </lineage>
</organism>
<dbReference type="EMBL" id="SELW01000653">
    <property type="protein sequence ID" value="TID15421.1"/>
    <property type="molecule type" value="Genomic_DNA"/>
</dbReference>
<reference evidence="1 2" key="1">
    <citation type="journal article" date="2019" name="Front. Genet.">
        <title>Whole-Genome Sequencing of the Opportunistic Yeast Pathogen Candida inconspicua Uncovers Its Hybrid Origin.</title>
        <authorList>
            <person name="Mixao V."/>
            <person name="Hansen A.P."/>
            <person name="Saus E."/>
            <person name="Boekhout T."/>
            <person name="Lass-Florl C."/>
            <person name="Gabaldon T."/>
        </authorList>
    </citation>
    <scope>NUCLEOTIDE SEQUENCE [LARGE SCALE GENOMIC DNA]</scope>
    <source>
        <strain evidence="1 2">CBS 180</strain>
    </source>
</reference>
<sequence>MPGRNIWRCYLDCVEYYINMAFVDGVLGKLQRTLFSDFDVYQLIRLVIIVGGYIIIRTRATEYFKTKQLKAQLEKDKEEKARKLVDDPTGEVAQAEAEELFQDYDNIRRSEKSWGWGKATRKRVKKQQALFEKEIEKAAVEAQRKLNSGYDSDEELNELLHD</sequence>
<dbReference type="OrthoDB" id="4227028at2759"/>
<dbReference type="PANTHER" id="PTHR28199">
    <property type="entry name" value="PROCESSING OF GAS1 AND ALP PROTEIN 2"/>
    <property type="match status" value="1"/>
</dbReference>
<name>A0A4T0WW63_9ASCO</name>
<dbReference type="Proteomes" id="UP000307173">
    <property type="component" value="Unassembled WGS sequence"/>
</dbReference>
<comment type="caution">
    <text evidence="1">The sequence shown here is derived from an EMBL/GenBank/DDBJ whole genome shotgun (WGS) entry which is preliminary data.</text>
</comment>
<gene>
    <name evidence="1" type="ORF">CANINC_004386</name>
</gene>
<dbReference type="AlphaFoldDB" id="A0A4T0WW63"/>
<evidence type="ECO:0008006" key="3">
    <source>
        <dbReference type="Google" id="ProtNLM"/>
    </source>
</evidence>
<dbReference type="Pfam" id="PF07543">
    <property type="entry name" value="PGA2"/>
    <property type="match status" value="1"/>
</dbReference>
<evidence type="ECO:0000313" key="2">
    <source>
        <dbReference type="Proteomes" id="UP000307173"/>
    </source>
</evidence>
<dbReference type="STRING" id="52247.A0A4T0WW63"/>